<dbReference type="EMBL" id="DWWS01000047">
    <property type="protein sequence ID" value="HJC24756.1"/>
    <property type="molecule type" value="Genomic_DNA"/>
</dbReference>
<evidence type="ECO:0000259" key="1">
    <source>
        <dbReference type="Pfam" id="PF12728"/>
    </source>
</evidence>
<evidence type="ECO:0000313" key="3">
    <source>
        <dbReference type="Proteomes" id="UP000823891"/>
    </source>
</evidence>
<dbReference type="Gene3D" id="3.90.105.50">
    <property type="match status" value="1"/>
</dbReference>
<dbReference type="InterPro" id="IPR038148">
    <property type="entry name" value="Tn1545/Tn916_Xis"/>
</dbReference>
<gene>
    <name evidence="2" type="ORF">H9761_13795</name>
</gene>
<proteinExistence type="predicted"/>
<name>A0A9D2NIA2_9FIRM</name>
<protein>
    <submittedName>
        <fullName evidence="2">Helix-turn-helix domain-containing protein</fullName>
    </submittedName>
</protein>
<sequence length="219" mass="25602">MRMNNITPSSKKKTSISVREMRQILGLNKVESYWLVHQNRFRTIVAAGRMRIMLDSFEEWYAGQFHYKKVNGEAPGSKWEKTTMSIREAAALLGLQEATLYDLLKKKPFQTIQVDNRTRIDRTSFWAWYESQDFYRTVADQQADRLKFGETLTMPEVARLLGTHRNNVYYLVQKGCFETIQTSRTKLICKDSFERWYKGQSKYRIVSAANGGDEDGIHC</sequence>
<dbReference type="AlphaFoldDB" id="A0A9D2NIA2"/>
<comment type="caution">
    <text evidence="2">The sequence shown here is derived from an EMBL/GenBank/DDBJ whole genome shotgun (WGS) entry which is preliminary data.</text>
</comment>
<accession>A0A9D2NIA2</accession>
<dbReference type="Pfam" id="PF12728">
    <property type="entry name" value="HTH_17"/>
    <property type="match status" value="1"/>
</dbReference>
<reference evidence="2" key="2">
    <citation type="submission" date="2021-04" db="EMBL/GenBank/DDBJ databases">
        <authorList>
            <person name="Gilroy R."/>
        </authorList>
    </citation>
    <scope>NUCLEOTIDE SEQUENCE</scope>
    <source>
        <strain evidence="2">USAMLcec2-132</strain>
    </source>
</reference>
<reference evidence="2" key="1">
    <citation type="journal article" date="2021" name="PeerJ">
        <title>Extensive microbial diversity within the chicken gut microbiome revealed by metagenomics and culture.</title>
        <authorList>
            <person name="Gilroy R."/>
            <person name="Ravi A."/>
            <person name="Getino M."/>
            <person name="Pursley I."/>
            <person name="Horton D.L."/>
            <person name="Alikhan N.F."/>
            <person name="Baker D."/>
            <person name="Gharbi K."/>
            <person name="Hall N."/>
            <person name="Watson M."/>
            <person name="Adriaenssens E.M."/>
            <person name="Foster-Nyarko E."/>
            <person name="Jarju S."/>
            <person name="Secka A."/>
            <person name="Antonio M."/>
            <person name="Oren A."/>
            <person name="Chaudhuri R.R."/>
            <person name="La Ragione R."/>
            <person name="Hildebrand F."/>
            <person name="Pallen M.J."/>
        </authorList>
    </citation>
    <scope>NUCLEOTIDE SEQUENCE</scope>
    <source>
        <strain evidence="2">USAMLcec2-132</strain>
    </source>
</reference>
<evidence type="ECO:0000313" key="2">
    <source>
        <dbReference type="EMBL" id="HJC24756.1"/>
    </source>
</evidence>
<dbReference type="InterPro" id="IPR041657">
    <property type="entry name" value="HTH_17"/>
</dbReference>
<organism evidence="2 3">
    <name type="scientific">Candidatus Eisenbergiella merdavium</name>
    <dbReference type="NCBI Taxonomy" id="2838551"/>
    <lineage>
        <taxon>Bacteria</taxon>
        <taxon>Bacillati</taxon>
        <taxon>Bacillota</taxon>
        <taxon>Clostridia</taxon>
        <taxon>Lachnospirales</taxon>
        <taxon>Lachnospiraceae</taxon>
        <taxon>Eisenbergiella</taxon>
    </lineage>
</organism>
<dbReference type="Proteomes" id="UP000823891">
    <property type="component" value="Unassembled WGS sequence"/>
</dbReference>
<feature type="domain" description="Helix-turn-helix" evidence="1">
    <location>
        <begin position="84"/>
        <end position="132"/>
    </location>
</feature>